<accession>A0A401GIA2</accession>
<evidence type="ECO:0000256" key="2">
    <source>
        <dbReference type="ARBA" id="ARBA00006403"/>
    </source>
</evidence>
<dbReference type="InParanoid" id="A0A401GIA2"/>
<feature type="region of interest" description="Disordered" evidence="9">
    <location>
        <begin position="253"/>
        <end position="283"/>
    </location>
</feature>
<dbReference type="Proteomes" id="UP000287166">
    <property type="component" value="Unassembled WGS sequence"/>
</dbReference>
<dbReference type="EMBL" id="BFAD01000004">
    <property type="protein sequence ID" value="GBE81888.1"/>
    <property type="molecule type" value="Genomic_DNA"/>
</dbReference>
<evidence type="ECO:0000256" key="5">
    <source>
        <dbReference type="ARBA" id="ARBA00023163"/>
    </source>
</evidence>
<dbReference type="SUPFAM" id="SSF46785">
    <property type="entry name" value="Winged helix' DNA-binding domain"/>
    <property type="match status" value="1"/>
</dbReference>
<feature type="region of interest" description="Disordered" evidence="9">
    <location>
        <begin position="409"/>
        <end position="428"/>
    </location>
</feature>
<evidence type="ECO:0000256" key="1">
    <source>
        <dbReference type="ARBA" id="ARBA00004123"/>
    </source>
</evidence>
<evidence type="ECO:0000256" key="7">
    <source>
        <dbReference type="ARBA" id="ARBA00062171"/>
    </source>
</evidence>
<feature type="region of interest" description="Disordered" evidence="9">
    <location>
        <begin position="324"/>
        <end position="383"/>
    </location>
</feature>
<evidence type="ECO:0000313" key="11">
    <source>
        <dbReference type="EMBL" id="GBE81888.1"/>
    </source>
</evidence>
<keyword evidence="6" id="KW-0539">Nucleus</keyword>
<dbReference type="GeneID" id="38778805"/>
<dbReference type="GO" id="GO:0003700">
    <property type="term" value="F:DNA-binding transcription factor activity"/>
    <property type="evidence" value="ECO:0007669"/>
    <property type="project" value="InterPro"/>
</dbReference>
<comment type="similarity">
    <text evidence="2 8">Belongs to the HSF family.</text>
</comment>
<comment type="subcellular location">
    <subcellularLocation>
        <location evidence="1">Nucleus</location>
    </subcellularLocation>
</comment>
<dbReference type="STRING" id="139825.A0A401GIA2"/>
<reference evidence="11 12" key="1">
    <citation type="journal article" date="2018" name="Sci. Rep.">
        <title>Genome sequence of the cauliflower mushroom Sparassis crispa (Hanabiratake) and its association with beneficial usage.</title>
        <authorList>
            <person name="Kiyama R."/>
            <person name="Furutani Y."/>
            <person name="Kawaguchi K."/>
            <person name="Nakanishi T."/>
        </authorList>
    </citation>
    <scope>NUCLEOTIDE SEQUENCE [LARGE SCALE GENOMIC DNA]</scope>
</reference>
<dbReference type="SMART" id="SM00415">
    <property type="entry name" value="HSF"/>
    <property type="match status" value="1"/>
</dbReference>
<dbReference type="InterPro" id="IPR000232">
    <property type="entry name" value="HSF_DNA-bd"/>
</dbReference>
<keyword evidence="5" id="KW-0804">Transcription</keyword>
<feature type="region of interest" description="Disordered" evidence="9">
    <location>
        <begin position="529"/>
        <end position="560"/>
    </location>
</feature>
<keyword evidence="4" id="KW-0238">DNA-binding</keyword>
<feature type="compositionally biased region" description="Basic and acidic residues" evidence="9">
    <location>
        <begin position="257"/>
        <end position="272"/>
    </location>
</feature>
<proteinExistence type="inferred from homology"/>
<evidence type="ECO:0000313" key="12">
    <source>
        <dbReference type="Proteomes" id="UP000287166"/>
    </source>
</evidence>
<evidence type="ECO:0000259" key="10">
    <source>
        <dbReference type="SMART" id="SM00415"/>
    </source>
</evidence>
<dbReference type="FunFam" id="1.10.10.10:FF:000027">
    <property type="entry name" value="Heat shock transcription factor 1"/>
    <property type="match status" value="1"/>
</dbReference>
<evidence type="ECO:0000256" key="9">
    <source>
        <dbReference type="SAM" id="MobiDB-lite"/>
    </source>
</evidence>
<dbReference type="InterPro" id="IPR036390">
    <property type="entry name" value="WH_DNA-bd_sf"/>
</dbReference>
<keyword evidence="3" id="KW-0805">Transcription regulation</keyword>
<dbReference type="OrthoDB" id="60033at2759"/>
<feature type="domain" description="HSF-type DNA-binding" evidence="10">
    <location>
        <begin position="27"/>
        <end position="132"/>
    </location>
</feature>
<dbReference type="GO" id="GO:0005634">
    <property type="term" value="C:nucleus"/>
    <property type="evidence" value="ECO:0007669"/>
    <property type="project" value="UniProtKB-SubCell"/>
</dbReference>
<sequence>MSLDKQVALARTLNIDSTNLNKATRLIVAPFLQKLYEIVNDPKTDELIRWSDDGDSFYVLNHERFAREVLGHWFKHQKFTSFVRQLNMYGFHKIPHLQQGVLRSDTDTEAWHFEHPNFRRGQPDLLTFITRKTKSTHGNVDEAQLDYNETVNVAPQVGTLSAGQVLDINSVVHGIQAIKRHQQAISADLNALKQSNDLLWKEAEITRQRHDKHQDTINRILKFLAGVFGNSADPKDGSRSPSAVVPVARQRLMISDGRPKGKAADVGEDDRGSVQTPQSDHDARHLFPIDQIAAIDEQSQSIASSAAFSPVSLDSPATYISHTSIRPDMLSRSPTASGPNSGSNSSNLTSTEVPTPDGCPQPQESTLSPSALTSFTPPPSQSDGLWQAAIQQMLNSPDQMQRLMQMLASQQNHPMRGPSSPSTGYYGLSSQVMQYDPNQNDYSRYRPDIPPAPHPSLPLLGPQLQNDAPSLGPLLDDAQRLQRTYRDAAEIEADMDVLQTSLNSLIQNLGIDPHSIVPQAHDQDELLHNDEPPHNNVASTSTGIPMDRPTLSGLEPHDDPSSDLFLDALLSGINAGGGEYPDVTGRYDPSTEIDGTKVGDASTEQLTAFLDEVSDTASPLPPHSPDSKPTNGGYKRKLDMADLSIPQQKADISMTVPKVKRKR</sequence>
<dbReference type="FunCoup" id="A0A401GIA2">
    <property type="interactions" value="231"/>
</dbReference>
<evidence type="ECO:0000256" key="3">
    <source>
        <dbReference type="ARBA" id="ARBA00023015"/>
    </source>
</evidence>
<feature type="compositionally biased region" description="Polar residues" evidence="9">
    <location>
        <begin position="362"/>
        <end position="383"/>
    </location>
</feature>
<dbReference type="PANTHER" id="PTHR10015">
    <property type="entry name" value="HEAT SHOCK TRANSCRIPTION FACTOR"/>
    <property type="match status" value="1"/>
</dbReference>
<feature type="compositionally biased region" description="Low complexity" evidence="9">
    <location>
        <begin position="333"/>
        <end position="351"/>
    </location>
</feature>
<gene>
    <name evidence="11" type="ORF">SCP_0402620</name>
</gene>
<dbReference type="Gene3D" id="1.10.10.10">
    <property type="entry name" value="Winged helix-like DNA-binding domain superfamily/Winged helix DNA-binding domain"/>
    <property type="match status" value="1"/>
</dbReference>
<dbReference type="InterPro" id="IPR036388">
    <property type="entry name" value="WH-like_DNA-bd_sf"/>
</dbReference>
<evidence type="ECO:0000256" key="8">
    <source>
        <dbReference type="RuleBase" id="RU004020"/>
    </source>
</evidence>
<comment type="subunit">
    <text evidence="7">Homotrimer. Homotrimerization increases the affinity of HSF1 to DNA. Interacts with transcriptional coregulator SSA1 on chromatin.</text>
</comment>
<comment type="caution">
    <text evidence="11">The sequence shown here is derived from an EMBL/GenBank/DDBJ whole genome shotgun (WGS) entry which is preliminary data.</text>
</comment>
<dbReference type="Pfam" id="PF00447">
    <property type="entry name" value="HSF_DNA-bind"/>
    <property type="match status" value="1"/>
</dbReference>
<evidence type="ECO:0000256" key="6">
    <source>
        <dbReference type="ARBA" id="ARBA00023242"/>
    </source>
</evidence>
<feature type="region of interest" description="Disordered" evidence="9">
    <location>
        <begin position="613"/>
        <end position="663"/>
    </location>
</feature>
<protein>
    <recommendedName>
        <fullName evidence="10">HSF-type DNA-binding domain-containing protein</fullName>
    </recommendedName>
</protein>
<name>A0A401GIA2_9APHY</name>
<keyword evidence="12" id="KW-1185">Reference proteome</keyword>
<dbReference type="GO" id="GO:0043565">
    <property type="term" value="F:sequence-specific DNA binding"/>
    <property type="evidence" value="ECO:0007669"/>
    <property type="project" value="InterPro"/>
</dbReference>
<organism evidence="11 12">
    <name type="scientific">Sparassis crispa</name>
    <dbReference type="NCBI Taxonomy" id="139825"/>
    <lineage>
        <taxon>Eukaryota</taxon>
        <taxon>Fungi</taxon>
        <taxon>Dikarya</taxon>
        <taxon>Basidiomycota</taxon>
        <taxon>Agaricomycotina</taxon>
        <taxon>Agaricomycetes</taxon>
        <taxon>Polyporales</taxon>
        <taxon>Sparassidaceae</taxon>
        <taxon>Sparassis</taxon>
    </lineage>
</organism>
<dbReference type="AlphaFoldDB" id="A0A401GIA2"/>
<dbReference type="PRINTS" id="PR00056">
    <property type="entry name" value="HSFDOMAIN"/>
</dbReference>
<evidence type="ECO:0000256" key="4">
    <source>
        <dbReference type="ARBA" id="ARBA00023125"/>
    </source>
</evidence>
<dbReference type="PANTHER" id="PTHR10015:SF427">
    <property type="entry name" value="HEAT SHOCK FACTOR PROTEIN"/>
    <property type="match status" value="1"/>
</dbReference>
<dbReference type="RefSeq" id="XP_027612801.1">
    <property type="nucleotide sequence ID" value="XM_027757000.1"/>
</dbReference>